<evidence type="ECO:0000313" key="10">
    <source>
        <dbReference type="Proteomes" id="UP001652621"/>
    </source>
</evidence>
<feature type="region of interest" description="Disordered" evidence="8">
    <location>
        <begin position="182"/>
        <end position="214"/>
    </location>
</feature>
<dbReference type="InterPro" id="IPR013087">
    <property type="entry name" value="Znf_C2H2_type"/>
</dbReference>
<protein>
    <submittedName>
        <fullName evidence="11 12">Zinc finger protein 431 isoform X1</fullName>
    </submittedName>
</protein>
<evidence type="ECO:0000313" key="12">
    <source>
        <dbReference type="RefSeq" id="XP_058974677.1"/>
    </source>
</evidence>
<evidence type="ECO:0000259" key="9">
    <source>
        <dbReference type="PROSITE" id="PS50157"/>
    </source>
</evidence>
<feature type="domain" description="C2H2-type" evidence="9">
    <location>
        <begin position="724"/>
        <end position="751"/>
    </location>
</feature>
<keyword evidence="3 7" id="KW-0863">Zinc-finger</keyword>
<dbReference type="Gene3D" id="3.30.160.60">
    <property type="entry name" value="Classic Zinc Finger"/>
    <property type="match status" value="9"/>
</dbReference>
<reference evidence="11 12" key="1">
    <citation type="submission" date="2025-05" db="UniProtKB">
        <authorList>
            <consortium name="RefSeq"/>
        </authorList>
    </citation>
    <scope>IDENTIFICATION</scope>
    <source>
        <strain evidence="11 12">Aabys</strain>
        <tissue evidence="11 12">Whole body</tissue>
    </source>
</reference>
<feature type="region of interest" description="Disordered" evidence="8">
    <location>
        <begin position="323"/>
        <end position="365"/>
    </location>
</feature>
<gene>
    <name evidence="11 12" type="primary">LOC101892625</name>
</gene>
<feature type="compositionally biased region" description="Acidic residues" evidence="8">
    <location>
        <begin position="188"/>
        <end position="201"/>
    </location>
</feature>
<feature type="domain" description="C2H2-type" evidence="9">
    <location>
        <begin position="669"/>
        <end position="696"/>
    </location>
</feature>
<dbReference type="GeneID" id="101892625"/>
<dbReference type="Pfam" id="PF13912">
    <property type="entry name" value="zf-C2H2_6"/>
    <property type="match status" value="4"/>
</dbReference>
<evidence type="ECO:0000256" key="3">
    <source>
        <dbReference type="ARBA" id="ARBA00022771"/>
    </source>
</evidence>
<keyword evidence="4" id="KW-0862">Zinc</keyword>
<dbReference type="RefSeq" id="XP_058974676.1">
    <property type="nucleotide sequence ID" value="XM_059118693.1"/>
</dbReference>
<keyword evidence="10" id="KW-1185">Reference proteome</keyword>
<dbReference type="SMART" id="SM00355">
    <property type="entry name" value="ZnF_C2H2"/>
    <property type="match status" value="13"/>
</dbReference>
<dbReference type="InterPro" id="IPR050527">
    <property type="entry name" value="Snail/Krueppel_Znf"/>
</dbReference>
<accession>A0ABM3UMC5</accession>
<dbReference type="Pfam" id="PF00096">
    <property type="entry name" value="zf-C2H2"/>
    <property type="match status" value="3"/>
</dbReference>
<feature type="region of interest" description="Disordered" evidence="8">
    <location>
        <begin position="744"/>
        <end position="791"/>
    </location>
</feature>
<dbReference type="RefSeq" id="XP_058974677.1">
    <property type="nucleotide sequence ID" value="XM_059118694.1"/>
</dbReference>
<evidence type="ECO:0000256" key="5">
    <source>
        <dbReference type="ARBA" id="ARBA00023242"/>
    </source>
</evidence>
<feature type="domain" description="C2H2-type" evidence="9">
    <location>
        <begin position="559"/>
        <end position="584"/>
    </location>
</feature>
<evidence type="ECO:0000256" key="6">
    <source>
        <dbReference type="ARBA" id="ARBA00037948"/>
    </source>
</evidence>
<organism evidence="10 11">
    <name type="scientific">Musca domestica</name>
    <name type="common">House fly</name>
    <dbReference type="NCBI Taxonomy" id="7370"/>
    <lineage>
        <taxon>Eukaryota</taxon>
        <taxon>Metazoa</taxon>
        <taxon>Ecdysozoa</taxon>
        <taxon>Arthropoda</taxon>
        <taxon>Hexapoda</taxon>
        <taxon>Insecta</taxon>
        <taxon>Pterygota</taxon>
        <taxon>Neoptera</taxon>
        <taxon>Endopterygota</taxon>
        <taxon>Diptera</taxon>
        <taxon>Brachycera</taxon>
        <taxon>Muscomorpha</taxon>
        <taxon>Muscoidea</taxon>
        <taxon>Muscidae</taxon>
        <taxon>Musca</taxon>
    </lineage>
</organism>
<dbReference type="Proteomes" id="UP001652621">
    <property type="component" value="Unplaced"/>
</dbReference>
<name>A0ABM3UMC5_MUSDO</name>
<evidence type="ECO:0000256" key="1">
    <source>
        <dbReference type="ARBA" id="ARBA00022723"/>
    </source>
</evidence>
<dbReference type="PROSITE" id="PS50157">
    <property type="entry name" value="ZINC_FINGER_C2H2_2"/>
    <property type="match status" value="9"/>
</dbReference>
<keyword evidence="2" id="KW-0677">Repeat</keyword>
<feature type="domain" description="C2H2-type" evidence="9">
    <location>
        <begin position="697"/>
        <end position="719"/>
    </location>
</feature>
<feature type="domain" description="C2H2-type" evidence="9">
    <location>
        <begin position="641"/>
        <end position="668"/>
    </location>
</feature>
<sequence length="791" mass="91610">MLKAIGQLPTYENVKCGEIFCVSSPPAVFNVTCILCDQKISLDKYALHFESQHLTLAEESYSLQDLVTNSRSCDVVEIKFEEDPPDDPIKEELSKGNLVEVPALQSICDREASDNEEYLDEDRSLLEILHESKKSHEQKVTKKRRCDKLPKQEVNSSLETSSQLVELSISLAVDNANNELDISKNYSDDDGNGDDDNDDDWLEKRDKKANTRTKAKTTEQRSCEICHRQYTSLKNYNKHMYYSHNIKLYSRKVNYKYHCDGCEKAFRAPRDLRAHTLKCNHNLKSDYNYGGEAKREEIEEDNFNTTEEFQNSINNEAVVQEGEENPLEMLNKNPENNKQEGEEEEQSKPRAKTGKHTQQQQQQNELSCHICHRKYTTIKLHNKHMFAAHQIKILSRKVNYKHKCDECDQVFRIERDLRAHKLKHQKELENASSIITMLPNSEHKERKRGFRAAMSTTETVQMEFMGMMPMPKDDGVANKQVHHNDNQSAVEDNDGAEEDTDWLDDSLVENEPNLEIIDSKEVLSCRICRRTFKALKFLNKHMSLRHKIKVLSRKVNYKYKCDECEQMFRTQRDLKGHKLREHLGISCDICGKMFAQAGNMRRHRVRHSGIKAFKCKECPKEFYTSKELKSHTICHTGILPYICEICGRRCRDGGDLSAHMRRHTGERPAKCDVCGKRFFSVHDLNTHSVMHTTERPFSCEICGSRFQLKKTLRVHKLIHLPPQFSCNICDKTFVQSGHLRIHMRRHGNIQEKTNNSEESKNESNTEESYVPTVFEGSPDNVVNVMPNAQGV</sequence>
<evidence type="ECO:0000313" key="11">
    <source>
        <dbReference type="RefSeq" id="XP_058974676.1"/>
    </source>
</evidence>
<evidence type="ECO:0000256" key="7">
    <source>
        <dbReference type="PROSITE-ProRule" id="PRU00042"/>
    </source>
</evidence>
<dbReference type="PANTHER" id="PTHR24388">
    <property type="entry name" value="ZINC FINGER PROTEIN"/>
    <property type="match status" value="1"/>
</dbReference>
<keyword evidence="1" id="KW-0479">Metal-binding</keyword>
<dbReference type="SUPFAM" id="SSF57667">
    <property type="entry name" value="beta-beta-alpha zinc fingers"/>
    <property type="match status" value="4"/>
</dbReference>
<feature type="region of interest" description="Disordered" evidence="8">
    <location>
        <begin position="137"/>
        <end position="160"/>
    </location>
</feature>
<dbReference type="InterPro" id="IPR036236">
    <property type="entry name" value="Znf_C2H2_sf"/>
</dbReference>
<proteinExistence type="inferred from homology"/>
<feature type="domain" description="C2H2-type" evidence="9">
    <location>
        <begin position="257"/>
        <end position="286"/>
    </location>
</feature>
<dbReference type="Pfam" id="PF12874">
    <property type="entry name" value="zf-met"/>
    <property type="match status" value="1"/>
</dbReference>
<dbReference type="PROSITE" id="PS00028">
    <property type="entry name" value="ZINC_FINGER_C2H2_1"/>
    <property type="match status" value="9"/>
</dbReference>
<evidence type="ECO:0000256" key="8">
    <source>
        <dbReference type="SAM" id="MobiDB-lite"/>
    </source>
</evidence>
<feature type="compositionally biased region" description="Basic and acidic residues" evidence="8">
    <location>
        <begin position="754"/>
        <end position="763"/>
    </location>
</feature>
<feature type="domain" description="C2H2-type" evidence="9">
    <location>
        <begin position="402"/>
        <end position="429"/>
    </location>
</feature>
<feature type="domain" description="C2H2-type" evidence="9">
    <location>
        <begin position="613"/>
        <end position="640"/>
    </location>
</feature>
<evidence type="ECO:0000256" key="4">
    <source>
        <dbReference type="ARBA" id="ARBA00022833"/>
    </source>
</evidence>
<feature type="domain" description="C2H2-type" evidence="9">
    <location>
        <begin position="585"/>
        <end position="612"/>
    </location>
</feature>
<evidence type="ECO:0000256" key="2">
    <source>
        <dbReference type="ARBA" id="ARBA00022737"/>
    </source>
</evidence>
<keyword evidence="5" id="KW-0539">Nucleus</keyword>
<dbReference type="PANTHER" id="PTHR24388:SF104">
    <property type="entry name" value="AT-RICH BINDING PROTEIN-RELATED"/>
    <property type="match status" value="1"/>
</dbReference>
<comment type="similarity">
    <text evidence="6">Belongs to the snail C2H2-type zinc-finger protein family.</text>
</comment>